<dbReference type="InterPro" id="IPR045854">
    <property type="entry name" value="NO2/SO3_Rdtase_4Fe4S_sf"/>
</dbReference>
<dbReference type="Gene3D" id="3.30.413.10">
    <property type="entry name" value="Sulfite Reductase Hemoprotein, domain 1"/>
    <property type="match status" value="1"/>
</dbReference>
<organism evidence="10 11">
    <name type="scientific">Candidatus Pullibacteroides excrementavium</name>
    <dbReference type="NCBI Taxonomy" id="2840905"/>
    <lineage>
        <taxon>Bacteria</taxon>
        <taxon>Pseudomonadati</taxon>
        <taxon>Bacteroidota</taxon>
        <taxon>Bacteroidia</taxon>
        <taxon>Bacteroidales</taxon>
        <taxon>Candidatus Pullibacteroides</taxon>
    </lineage>
</organism>
<feature type="binding site" evidence="7">
    <location>
        <position position="427"/>
    </location>
    <ligand>
        <name>[4Fe-4S] cluster</name>
        <dbReference type="ChEBI" id="CHEBI:49883"/>
    </ligand>
</feature>
<dbReference type="EC" id="1.17.7.3" evidence="7"/>
<dbReference type="PANTHER" id="PTHR30454">
    <property type="entry name" value="4-HYDROXY-3-METHYLBUT-2-EN-1-YL DIPHOSPHATE SYNTHASE"/>
    <property type="match status" value="1"/>
</dbReference>
<evidence type="ECO:0000256" key="2">
    <source>
        <dbReference type="ARBA" id="ARBA00022723"/>
    </source>
</evidence>
<dbReference type="NCBIfam" id="TIGR00612">
    <property type="entry name" value="ispG_gcpE"/>
    <property type="match status" value="1"/>
</dbReference>
<comment type="cofactor">
    <cofactor evidence="7">
        <name>[4Fe-4S] cluster</name>
        <dbReference type="ChEBI" id="CHEBI:49883"/>
    </cofactor>
    <text evidence="7">Binds 1 [4Fe-4S] cluster.</text>
</comment>
<dbReference type="GO" id="GO:0141197">
    <property type="term" value="F:4-hydroxy-3-methylbut-2-enyl-diphosphate synthase activity (flavodoxin)"/>
    <property type="evidence" value="ECO:0007669"/>
    <property type="project" value="UniProtKB-EC"/>
</dbReference>
<keyword evidence="1 7" id="KW-0004">4Fe-4S</keyword>
<evidence type="ECO:0000256" key="6">
    <source>
        <dbReference type="ARBA" id="ARBA00023229"/>
    </source>
</evidence>
<dbReference type="Pfam" id="PF04551">
    <property type="entry name" value="GcpE"/>
    <property type="match status" value="1"/>
</dbReference>
<reference evidence="10" key="2">
    <citation type="journal article" date="2021" name="PeerJ">
        <title>Extensive microbial diversity within the chicken gut microbiome revealed by metagenomics and culture.</title>
        <authorList>
            <person name="Gilroy R."/>
            <person name="Ravi A."/>
            <person name="Getino M."/>
            <person name="Pursley I."/>
            <person name="Horton D.L."/>
            <person name="Alikhan N.F."/>
            <person name="Baker D."/>
            <person name="Gharbi K."/>
            <person name="Hall N."/>
            <person name="Watson M."/>
            <person name="Adriaenssens E.M."/>
            <person name="Foster-Nyarko E."/>
            <person name="Jarju S."/>
            <person name="Secka A."/>
            <person name="Antonio M."/>
            <person name="Oren A."/>
            <person name="Chaudhuri R.R."/>
            <person name="La Ragione R."/>
            <person name="Hildebrand F."/>
            <person name="Pallen M.J."/>
        </authorList>
    </citation>
    <scope>NUCLEOTIDE SEQUENCE</scope>
    <source>
        <strain evidence="10">2889</strain>
    </source>
</reference>
<feature type="domain" description="IspG C-terminal" evidence="9">
    <location>
        <begin position="383"/>
        <end position="468"/>
    </location>
</feature>
<dbReference type="HAMAP" id="MF_00159">
    <property type="entry name" value="IspG"/>
    <property type="match status" value="1"/>
</dbReference>
<evidence type="ECO:0000256" key="1">
    <source>
        <dbReference type="ARBA" id="ARBA00022485"/>
    </source>
</evidence>
<dbReference type="GO" id="GO:0005506">
    <property type="term" value="F:iron ion binding"/>
    <property type="evidence" value="ECO:0007669"/>
    <property type="project" value="InterPro"/>
</dbReference>
<dbReference type="GO" id="GO:0016114">
    <property type="term" value="P:terpenoid biosynthetic process"/>
    <property type="evidence" value="ECO:0007669"/>
    <property type="project" value="InterPro"/>
</dbReference>
<comment type="function">
    <text evidence="7">Converts 2C-methyl-D-erythritol 2,4-cyclodiphosphate (ME-2,4cPP) into 1-hydroxy-2-methyl-2-(E)-butenyl 4-diphosphate.</text>
</comment>
<keyword evidence="2 7" id="KW-0479">Metal-binding</keyword>
<dbReference type="Proteomes" id="UP000823612">
    <property type="component" value="Unassembled WGS sequence"/>
</dbReference>
<dbReference type="PANTHER" id="PTHR30454:SF0">
    <property type="entry name" value="4-HYDROXY-3-METHYLBUT-2-EN-1-YL DIPHOSPHATE SYNTHASE (FERREDOXIN), CHLOROPLASTIC"/>
    <property type="match status" value="1"/>
</dbReference>
<dbReference type="InterPro" id="IPR011005">
    <property type="entry name" value="Dihydropteroate_synth-like_sf"/>
</dbReference>
<dbReference type="GO" id="GO:0019288">
    <property type="term" value="P:isopentenyl diphosphate biosynthetic process, methylerythritol 4-phosphate pathway"/>
    <property type="evidence" value="ECO:0007669"/>
    <property type="project" value="UniProtKB-UniRule"/>
</dbReference>
<dbReference type="GO" id="GO:0046429">
    <property type="term" value="F:4-hydroxy-3-methylbut-2-en-1-yl diphosphate synthase activity (ferredoxin)"/>
    <property type="evidence" value="ECO:0007669"/>
    <property type="project" value="UniProtKB-UniRule"/>
</dbReference>
<keyword evidence="4 7" id="KW-0408">Iron</keyword>
<gene>
    <name evidence="7 10" type="primary">ispG</name>
    <name evidence="10" type="ORF">IAB08_10230</name>
</gene>
<dbReference type="InterPro" id="IPR058579">
    <property type="entry name" value="IspG_C"/>
</dbReference>
<evidence type="ECO:0000256" key="4">
    <source>
        <dbReference type="ARBA" id="ARBA00023004"/>
    </source>
</evidence>
<comment type="similarity">
    <text evidence="7">Belongs to the IspG family.</text>
</comment>
<evidence type="ECO:0000256" key="5">
    <source>
        <dbReference type="ARBA" id="ARBA00023014"/>
    </source>
</evidence>
<reference evidence="10" key="1">
    <citation type="submission" date="2020-10" db="EMBL/GenBank/DDBJ databases">
        <authorList>
            <person name="Gilroy R."/>
        </authorList>
    </citation>
    <scope>NUCLEOTIDE SEQUENCE</scope>
    <source>
        <strain evidence="10">2889</strain>
    </source>
</reference>
<evidence type="ECO:0000313" key="10">
    <source>
        <dbReference type="EMBL" id="MBO8433650.1"/>
    </source>
</evidence>
<sequence>MIYAAATHPVRVGNLVIGGSHPVVIQSMTNTDTLDTAATVAQCQRLFDAGCQMVRITAPGLKEARNLEDIKNQLHQKGYTGPLVADIHFLPEAALMAASIVEKIRINPGNYCDRNRGKTEFSPAEQAAERERIAERLSPLVEVCRQHGTAIRVGVNQGSLSERLVSLYGNTPRAMVESALEFIGIFEKLRFDQLVISMKSSRVQLMNQATRMLWDRMRQNGKIYPLHIGVTEAGDGEDARVISAIGIGSLLTDGIGHTIRVSLTEAPENEVPVAQSIVQAAEYLQSMPETERDGLVIRYAAQGKMLAEAKDGTVQEETNREANIVKNKEFARILTAVRWGRLMLRGQKEGFRIEGDLFSEEEKKRLIDDIFHAAGLRSHKTRFIACPSCGRTKYDIQSVLAQVKARFPNYPNLTLAVMGCIVNGPGEMADADYGYIGCGNGQVNLYRKGKLVKSHIPEDKALDELEALLSLGEGL</sequence>
<dbReference type="Gene3D" id="3.20.20.20">
    <property type="entry name" value="Dihydropteroate synthase-like"/>
    <property type="match status" value="1"/>
</dbReference>
<evidence type="ECO:0000313" key="11">
    <source>
        <dbReference type="Proteomes" id="UP000823612"/>
    </source>
</evidence>
<accession>A0A9D9DVC4</accession>
<evidence type="ECO:0000256" key="3">
    <source>
        <dbReference type="ARBA" id="ARBA00023002"/>
    </source>
</evidence>
<keyword evidence="6 7" id="KW-0414">Isoprene biosynthesis</keyword>
<name>A0A9D9DVC4_9BACT</name>
<evidence type="ECO:0000259" key="8">
    <source>
        <dbReference type="Pfam" id="PF04551"/>
    </source>
</evidence>
<dbReference type="InterPro" id="IPR017178">
    <property type="entry name" value="IspG_atypical"/>
</dbReference>
<comment type="caution">
    <text evidence="10">The sequence shown here is derived from an EMBL/GenBank/DDBJ whole genome shotgun (WGS) entry which is preliminary data.</text>
</comment>
<proteinExistence type="inferred from homology"/>
<dbReference type="EMBL" id="JADIMZ010000161">
    <property type="protein sequence ID" value="MBO8433650.1"/>
    <property type="molecule type" value="Genomic_DNA"/>
</dbReference>
<evidence type="ECO:0000259" key="9">
    <source>
        <dbReference type="Pfam" id="PF26540"/>
    </source>
</evidence>
<dbReference type="SUPFAM" id="SSF56014">
    <property type="entry name" value="Nitrite and sulphite reductase 4Fe-4S domain-like"/>
    <property type="match status" value="1"/>
</dbReference>
<dbReference type="PIRSF" id="PIRSF037336">
    <property type="entry name" value="IspG_like"/>
    <property type="match status" value="1"/>
</dbReference>
<feature type="domain" description="IspG TIM-barrel" evidence="8">
    <location>
        <begin position="7"/>
        <end position="275"/>
    </location>
</feature>
<dbReference type="Pfam" id="PF26540">
    <property type="entry name" value="GcpE_C"/>
    <property type="match status" value="1"/>
</dbReference>
<feature type="binding site" evidence="7">
    <location>
        <position position="420"/>
    </location>
    <ligand>
        <name>[4Fe-4S] cluster</name>
        <dbReference type="ChEBI" id="CHEBI:49883"/>
    </ligand>
</feature>
<comment type="catalytic activity">
    <reaction evidence="7">
        <text>(2E)-4-hydroxy-3-methylbut-2-enyl diphosphate + oxidized [flavodoxin] + H2O + 2 H(+) = 2-C-methyl-D-erythritol 2,4-cyclic diphosphate + reduced [flavodoxin]</text>
        <dbReference type="Rhea" id="RHEA:43604"/>
        <dbReference type="Rhea" id="RHEA-COMP:10622"/>
        <dbReference type="Rhea" id="RHEA-COMP:10623"/>
        <dbReference type="ChEBI" id="CHEBI:15377"/>
        <dbReference type="ChEBI" id="CHEBI:15378"/>
        <dbReference type="ChEBI" id="CHEBI:57618"/>
        <dbReference type="ChEBI" id="CHEBI:58210"/>
        <dbReference type="ChEBI" id="CHEBI:58483"/>
        <dbReference type="ChEBI" id="CHEBI:128753"/>
        <dbReference type="EC" id="1.17.7.3"/>
    </reaction>
</comment>
<keyword evidence="5 7" id="KW-0411">Iron-sulfur</keyword>
<feature type="binding site" evidence="7">
    <location>
        <position position="389"/>
    </location>
    <ligand>
        <name>[4Fe-4S] cluster</name>
        <dbReference type="ChEBI" id="CHEBI:49883"/>
    </ligand>
</feature>
<protein>
    <recommendedName>
        <fullName evidence="7">4-hydroxy-3-methylbut-2-en-1-yl diphosphate synthase (flavodoxin)</fullName>
        <ecNumber evidence="7">1.17.7.3</ecNumber>
    </recommendedName>
    <alternativeName>
        <fullName evidence="7">1-hydroxy-2-methyl-2-(E)-butenyl 4-diphosphate synthase</fullName>
    </alternativeName>
</protein>
<evidence type="ECO:0000256" key="7">
    <source>
        <dbReference type="HAMAP-Rule" id="MF_00159"/>
    </source>
</evidence>
<dbReference type="InterPro" id="IPR058578">
    <property type="entry name" value="IspG_TIM"/>
</dbReference>
<dbReference type="AlphaFoldDB" id="A0A9D9DVC4"/>
<keyword evidence="3 7" id="KW-0560">Oxidoreductase</keyword>
<dbReference type="GO" id="GO:0051539">
    <property type="term" value="F:4 iron, 4 sulfur cluster binding"/>
    <property type="evidence" value="ECO:0007669"/>
    <property type="project" value="UniProtKB-UniRule"/>
</dbReference>
<comment type="pathway">
    <text evidence="7">Isoprenoid biosynthesis; isopentenyl diphosphate biosynthesis via DXP pathway; isopentenyl diphosphate from 1-deoxy-D-xylulose 5-phosphate: step 5/6.</text>
</comment>
<feature type="binding site" evidence="7">
    <location>
        <position position="386"/>
    </location>
    <ligand>
        <name>[4Fe-4S] cluster</name>
        <dbReference type="ChEBI" id="CHEBI:49883"/>
    </ligand>
</feature>
<dbReference type="InterPro" id="IPR004588">
    <property type="entry name" value="IspG_bac-typ"/>
</dbReference>